<keyword evidence="1" id="KW-0732">Signal</keyword>
<feature type="chain" id="PRO_5013322292" evidence="1">
    <location>
        <begin position="20"/>
        <end position="179"/>
    </location>
</feature>
<evidence type="ECO:0000313" key="3">
    <source>
        <dbReference type="Proteomes" id="UP000193498"/>
    </source>
</evidence>
<dbReference type="InParanoid" id="A0A1Y1XT84"/>
<dbReference type="EMBL" id="MCFE01000488">
    <property type="protein sequence ID" value="ORX88933.1"/>
    <property type="molecule type" value="Genomic_DNA"/>
</dbReference>
<sequence>MRFLTPLILFASLLPFVRSDCPEDTAVFFQTLPEGPVTQPVNGVNVSDGAIYLRRGVTQLGHKESQWSPTNTDPVIFSFPQTVDSTEVGLVACGMRGEGAFVDAYNAQDELISTKSYAGGGCGRVSSSLYDEASTTVTLDGNGIKYLHVYYKLNPVPCHTTGQCNYGVAIRSVKYHCEA</sequence>
<feature type="signal peptide" evidence="1">
    <location>
        <begin position="1"/>
        <end position="19"/>
    </location>
</feature>
<accession>A0A1Y1XT84</accession>
<evidence type="ECO:0000313" key="2">
    <source>
        <dbReference type="EMBL" id="ORX88933.1"/>
    </source>
</evidence>
<keyword evidence="3" id="KW-1185">Reference proteome</keyword>
<protein>
    <submittedName>
        <fullName evidence="2">Uncharacterized protein</fullName>
    </submittedName>
</protein>
<reference evidence="2 3" key="1">
    <citation type="submission" date="2016-07" db="EMBL/GenBank/DDBJ databases">
        <title>Pervasive Adenine N6-methylation of Active Genes in Fungi.</title>
        <authorList>
            <consortium name="DOE Joint Genome Institute"/>
            <person name="Mondo S.J."/>
            <person name="Dannebaum R.O."/>
            <person name="Kuo R.C."/>
            <person name="Labutti K."/>
            <person name="Haridas S."/>
            <person name="Kuo A."/>
            <person name="Salamov A."/>
            <person name="Ahrendt S.R."/>
            <person name="Lipzen A."/>
            <person name="Sullivan W."/>
            <person name="Andreopoulos W.B."/>
            <person name="Clum A."/>
            <person name="Lindquist E."/>
            <person name="Daum C."/>
            <person name="Ramamoorthy G.K."/>
            <person name="Gryganskyi A."/>
            <person name="Culley D."/>
            <person name="Magnuson J.K."/>
            <person name="James T.Y."/>
            <person name="O'Malley M.A."/>
            <person name="Stajich J.E."/>
            <person name="Spatafora J.W."/>
            <person name="Visel A."/>
            <person name="Grigoriev I.V."/>
        </authorList>
    </citation>
    <scope>NUCLEOTIDE SEQUENCE [LARGE SCALE GENOMIC DNA]</scope>
    <source>
        <strain evidence="2 3">CBS 931.73</strain>
    </source>
</reference>
<name>A0A1Y1XT84_9FUNG</name>
<dbReference type="Proteomes" id="UP000193498">
    <property type="component" value="Unassembled WGS sequence"/>
</dbReference>
<evidence type="ECO:0000256" key="1">
    <source>
        <dbReference type="SAM" id="SignalP"/>
    </source>
</evidence>
<organism evidence="2 3">
    <name type="scientific">Basidiobolus meristosporus CBS 931.73</name>
    <dbReference type="NCBI Taxonomy" id="1314790"/>
    <lineage>
        <taxon>Eukaryota</taxon>
        <taxon>Fungi</taxon>
        <taxon>Fungi incertae sedis</taxon>
        <taxon>Zoopagomycota</taxon>
        <taxon>Entomophthoromycotina</taxon>
        <taxon>Basidiobolomycetes</taxon>
        <taxon>Basidiobolales</taxon>
        <taxon>Basidiobolaceae</taxon>
        <taxon>Basidiobolus</taxon>
    </lineage>
</organism>
<proteinExistence type="predicted"/>
<gene>
    <name evidence="2" type="ORF">K493DRAFT_319093</name>
</gene>
<dbReference type="AlphaFoldDB" id="A0A1Y1XT84"/>
<comment type="caution">
    <text evidence="2">The sequence shown here is derived from an EMBL/GenBank/DDBJ whole genome shotgun (WGS) entry which is preliminary data.</text>
</comment>